<dbReference type="AlphaFoldDB" id="A0A4D9D801"/>
<evidence type="ECO:0000313" key="2">
    <source>
        <dbReference type="EMBL" id="TFJ86133.1"/>
    </source>
</evidence>
<feature type="compositionally biased region" description="Gly residues" evidence="1">
    <location>
        <begin position="564"/>
        <end position="582"/>
    </location>
</feature>
<gene>
    <name evidence="2" type="ORF">NSK_002341</name>
</gene>
<dbReference type="EMBL" id="SDOX01000009">
    <property type="protein sequence ID" value="TFJ86133.1"/>
    <property type="molecule type" value="Genomic_DNA"/>
</dbReference>
<feature type="compositionally biased region" description="Low complexity" evidence="1">
    <location>
        <begin position="782"/>
        <end position="811"/>
    </location>
</feature>
<feature type="compositionally biased region" description="Basic and acidic residues" evidence="1">
    <location>
        <begin position="21"/>
        <end position="30"/>
    </location>
</feature>
<feature type="compositionally biased region" description="Basic and acidic residues" evidence="1">
    <location>
        <begin position="105"/>
        <end position="116"/>
    </location>
</feature>
<sequence>MKVISQLSKRASTRLSRNRSKSKEEDKSGRNGELGIEEVDSMLETAEAGASVPSLPEVPFAGKGEGGGGAIHDEAEGEELDDDEPGKITKLEQTMSDLQVEEEREGLPADAPRREEEGGDDSMLRGISSLEFEASLSMIGSGGGSSSSVDGGRPGRLPMGGAGLVFKAGTERGPDVVGEGVAEGGTEGEVEGGREEVDGLACPPLPPLFKSDSSVNVYMPTKLRRMGSPTAMGGTYAEGMNRVKQERVGGGDGKEGGREGGREGEEERPASLATTATGEELINMDHFNSTSSVVSSSGPSLRGLRGREGGLEGGREGGQEGGRDGSGASVGLGSGPTSLDDRCIEAILQLGTSSGDHTPYPPPTASALAQGEACHWAGRAPLLQASVRGGDAGGKGGWGGKGRGWRIWSGGEGGGSCPPARLQGGGVRSSIDGVVSLRGCGEARGECGRKEGGRGGEGVHLSGTTRAATSYSSLAPAPTGLSGDGGSFSTMLDYPEVPSSPLVTSGAAPAGRFVMPVPLPHGFAPPPHYLPTLSPAPGPYAMPAGTEAGREGRPEVLGSDASRLGGGGGGGGGEAGTGGGGGGHHRRPSTGGGGSVVSVSRSGGGRSDSEEGWSGGGSGGGGGIDKKGGRYKCRHCGEIKRQHVCPALVDVPRASTGTQADMALTRGYGGVPVIPLELHGCHFLSARAKGGGGRGCWAATGMGGSGGSLGRGGSGDSFLSTGSSSMSSLPFSYASPLVHGGGGDGGREGQPGSLSMQIPVLPPLPVPQGVMLPNSTSTHYEPSQQLHPLPYSQQQQLPFQQQQQQPQQLLQHDSRHPRPGNVSMAMGSMLTMRQHDDGPFQM</sequence>
<protein>
    <submittedName>
        <fullName evidence="2">Uncharacterized protein</fullName>
    </submittedName>
</protein>
<comment type="caution">
    <text evidence="2">The sequence shown here is derived from an EMBL/GenBank/DDBJ whole genome shotgun (WGS) entry which is preliminary data.</text>
</comment>
<feature type="region of interest" description="Disordered" evidence="1">
    <location>
        <begin position="1"/>
        <end position="196"/>
    </location>
</feature>
<feature type="compositionally biased region" description="Polar residues" evidence="1">
    <location>
        <begin position="1"/>
        <end position="15"/>
    </location>
</feature>
<dbReference type="Proteomes" id="UP000355283">
    <property type="component" value="Unassembled WGS sequence"/>
</dbReference>
<evidence type="ECO:0000256" key="1">
    <source>
        <dbReference type="SAM" id="MobiDB-lite"/>
    </source>
</evidence>
<feature type="compositionally biased region" description="Gly residues" evidence="1">
    <location>
        <begin position="152"/>
        <end position="163"/>
    </location>
</feature>
<feature type="region of interest" description="Disordered" evidence="1">
    <location>
        <begin position="534"/>
        <end position="624"/>
    </location>
</feature>
<proteinExistence type="predicted"/>
<feature type="compositionally biased region" description="Basic and acidic residues" evidence="1">
    <location>
        <begin position="241"/>
        <end position="269"/>
    </location>
</feature>
<feature type="compositionally biased region" description="Gly residues" evidence="1">
    <location>
        <begin position="613"/>
        <end position="623"/>
    </location>
</feature>
<feature type="compositionally biased region" description="Gly residues" evidence="1">
    <location>
        <begin position="324"/>
        <end position="334"/>
    </location>
</feature>
<feature type="region of interest" description="Disordered" evidence="1">
    <location>
        <begin position="737"/>
        <end position="824"/>
    </location>
</feature>
<feature type="compositionally biased region" description="Acidic residues" evidence="1">
    <location>
        <begin position="75"/>
        <end position="84"/>
    </location>
</feature>
<organism evidence="2 3">
    <name type="scientific">Nannochloropsis salina CCMP1776</name>
    <dbReference type="NCBI Taxonomy" id="1027361"/>
    <lineage>
        <taxon>Eukaryota</taxon>
        <taxon>Sar</taxon>
        <taxon>Stramenopiles</taxon>
        <taxon>Ochrophyta</taxon>
        <taxon>Eustigmatophyceae</taxon>
        <taxon>Eustigmatales</taxon>
        <taxon>Monodopsidaceae</taxon>
        <taxon>Microchloropsis</taxon>
        <taxon>Microchloropsis salina</taxon>
    </lineage>
</organism>
<reference evidence="2 3" key="1">
    <citation type="submission" date="2019-01" db="EMBL/GenBank/DDBJ databases">
        <title>Nuclear Genome Assembly of the Microalgal Biofuel strain Nannochloropsis salina CCMP1776.</title>
        <authorList>
            <person name="Hovde B."/>
        </authorList>
    </citation>
    <scope>NUCLEOTIDE SEQUENCE [LARGE SCALE GENOMIC DNA]</scope>
    <source>
        <strain evidence="2 3">CCMP1776</strain>
    </source>
</reference>
<keyword evidence="3" id="KW-1185">Reference proteome</keyword>
<evidence type="ECO:0000313" key="3">
    <source>
        <dbReference type="Proteomes" id="UP000355283"/>
    </source>
</evidence>
<name>A0A4D9D801_9STRA</name>
<feature type="compositionally biased region" description="Basic and acidic residues" evidence="1">
    <location>
        <begin position="305"/>
        <end position="323"/>
    </location>
</feature>
<accession>A0A4D9D801</accession>
<feature type="region of interest" description="Disordered" evidence="1">
    <location>
        <begin position="241"/>
        <end position="336"/>
    </location>
</feature>